<dbReference type="AlphaFoldDB" id="A0A2H0VCA7"/>
<name>A0A2H0VCA7_9BACT</name>
<comment type="caution">
    <text evidence="1">The sequence shown here is derived from an EMBL/GenBank/DDBJ whole genome shotgun (WGS) entry which is preliminary data.</text>
</comment>
<evidence type="ECO:0000313" key="1">
    <source>
        <dbReference type="EMBL" id="PIR96725.1"/>
    </source>
</evidence>
<gene>
    <name evidence="1" type="ORF">COT91_05120</name>
</gene>
<proteinExistence type="predicted"/>
<dbReference type="Proteomes" id="UP000230557">
    <property type="component" value="Unassembled WGS sequence"/>
</dbReference>
<evidence type="ECO:0000313" key="2">
    <source>
        <dbReference type="Proteomes" id="UP000230557"/>
    </source>
</evidence>
<dbReference type="Gene3D" id="3.20.20.80">
    <property type="entry name" value="Glycosidases"/>
    <property type="match status" value="1"/>
</dbReference>
<dbReference type="InterPro" id="IPR017853">
    <property type="entry name" value="GH"/>
</dbReference>
<dbReference type="SUPFAM" id="SSF51445">
    <property type="entry name" value="(Trans)glycosidases"/>
    <property type="match status" value="1"/>
</dbReference>
<sequence>MIKKILLVIVFLIITLGAYFSIGSIKPAENIAWGISFSPRYAESLGLDWQETYLAILNDLKVTHLRLSSYWNDVEKVPAQRDYSELDFMIEEAQKRGQQIILSLGRRQPRWPECHIPEWAAGLELADQNVAVLNFVEETVERYKDVENITMWQVENEYYITWFGKCPTYEREFFDAELALVRSLDDRPILTTDSGELSTWIRASKSADVFGSTMYRKIHNAILGYFDYPIPPEYYKRHGDLVKLITGFDRQIVAELQMEPWAEKGLQNDSTETNFQSLSPEQFDKNFDYARRSGMDEIYMWGAEWWYYMRQTRGIPDFWDKAKLIWEKP</sequence>
<protein>
    <recommendedName>
        <fullName evidence="3">Glycoside hydrolase family 42 N-terminal domain-containing protein</fullName>
    </recommendedName>
</protein>
<evidence type="ECO:0008006" key="3">
    <source>
        <dbReference type="Google" id="ProtNLM"/>
    </source>
</evidence>
<dbReference type="EMBL" id="PFAJ01000066">
    <property type="protein sequence ID" value="PIR96725.1"/>
    <property type="molecule type" value="Genomic_DNA"/>
</dbReference>
<accession>A0A2H0VCA7</accession>
<reference evidence="2" key="1">
    <citation type="submission" date="2017-09" db="EMBL/GenBank/DDBJ databases">
        <title>Depth-based differentiation of microbial function through sediment-hosted aquifers and enrichment of novel symbionts in the deep terrestrial subsurface.</title>
        <authorList>
            <person name="Probst A.J."/>
            <person name="Ladd B."/>
            <person name="Jarett J.K."/>
            <person name="Geller-Mcgrath D.E."/>
            <person name="Sieber C.M.K."/>
            <person name="Emerson J.B."/>
            <person name="Anantharaman K."/>
            <person name="Thomas B.C."/>
            <person name="Malmstrom R."/>
            <person name="Stieglmeier M."/>
            <person name="Klingl A."/>
            <person name="Woyke T."/>
            <person name="Ryan C.M."/>
            <person name="Banfield J.F."/>
        </authorList>
    </citation>
    <scope>NUCLEOTIDE SEQUENCE [LARGE SCALE GENOMIC DNA]</scope>
</reference>
<organism evidence="1 2">
    <name type="scientific">Candidatus Doudnabacteria bacterium CG10_big_fil_rev_8_21_14_0_10_41_10</name>
    <dbReference type="NCBI Taxonomy" id="1974551"/>
    <lineage>
        <taxon>Bacteria</taxon>
        <taxon>Candidatus Doudnaibacteriota</taxon>
    </lineage>
</organism>